<keyword evidence="1" id="KW-1133">Transmembrane helix</keyword>
<sequence>MFRQAFDYLINIGFVDVVIPVILVYAIMYSILAKTKILGDPANDDVRARISLISLSVGFIFAAAKSAVHMLKIYLPDFVLVSIFALFGMAAVGVILSNTVKENEVWLDKKVGYVLLGLAALLIIIYFLPAPSNGISIDLTPIFQIISVLVTLGIMVGIAYFITKGS</sequence>
<name>Q74MQ8_NANEQ</name>
<dbReference type="HOGENOM" id="CLU_1599051_0_0_2"/>
<gene>
    <name evidence="2" type="ordered locus">NEQ218</name>
</gene>
<dbReference type="EMBL" id="AE017199">
    <property type="protein sequence ID" value="AAR39071.1"/>
    <property type="molecule type" value="Genomic_DNA"/>
</dbReference>
<feature type="transmembrane region" description="Helical" evidence="1">
    <location>
        <begin position="78"/>
        <end position="99"/>
    </location>
</feature>
<reference evidence="2 3" key="1">
    <citation type="journal article" date="2003" name="Proc. Natl. Acad. Sci. U.S.A.">
        <title>The genome of Nanoarchaeum equitans: insights into early archaeal evolution and derived parasitism.</title>
        <authorList>
            <person name="Waters E."/>
            <person name="Hohn M.J."/>
            <person name="Ahel I."/>
            <person name="Graham D.E."/>
            <person name="Adams M.D."/>
            <person name="Barnstead M."/>
            <person name="Beeson K.Y."/>
            <person name="Bibbs L."/>
            <person name="Bolanos R."/>
            <person name="Keller M."/>
            <person name="Kretz K."/>
            <person name="Lin X."/>
            <person name="Mathur E."/>
            <person name="Ni J."/>
            <person name="Podar M."/>
            <person name="Richardson T."/>
            <person name="Sutton G.G."/>
            <person name="Simon M."/>
            <person name="Soll D."/>
            <person name="Stetter K.O."/>
            <person name="Short J.M."/>
            <person name="Noordewier M."/>
        </authorList>
    </citation>
    <scope>NUCLEOTIDE SEQUENCE [LARGE SCALE GENOMIC DNA]</scope>
    <source>
        <strain evidence="2 3">Kin4-M</strain>
    </source>
</reference>
<feature type="transmembrane region" description="Helical" evidence="1">
    <location>
        <begin position="12"/>
        <end position="32"/>
    </location>
</feature>
<proteinExistence type="predicted"/>
<dbReference type="STRING" id="228908.NEQ218"/>
<evidence type="ECO:0000313" key="3">
    <source>
        <dbReference type="Proteomes" id="UP000000578"/>
    </source>
</evidence>
<accession>Q74MQ8</accession>
<dbReference type="AlphaFoldDB" id="Q74MQ8"/>
<evidence type="ECO:0000313" key="2">
    <source>
        <dbReference type="EMBL" id="AAR39071.1"/>
    </source>
</evidence>
<dbReference type="Proteomes" id="UP000000578">
    <property type="component" value="Chromosome"/>
</dbReference>
<evidence type="ECO:0000256" key="1">
    <source>
        <dbReference type="SAM" id="Phobius"/>
    </source>
</evidence>
<protein>
    <submittedName>
        <fullName evidence="2">NEQ218</fullName>
    </submittedName>
</protein>
<feature type="transmembrane region" description="Helical" evidence="1">
    <location>
        <begin position="111"/>
        <end position="130"/>
    </location>
</feature>
<feature type="transmembrane region" description="Helical" evidence="1">
    <location>
        <begin position="142"/>
        <end position="162"/>
    </location>
</feature>
<dbReference type="EnsemblBacteria" id="AAR39071">
    <property type="protein sequence ID" value="AAR39071"/>
    <property type="gene ID" value="NEQ218"/>
</dbReference>
<keyword evidence="1" id="KW-0472">Membrane</keyword>
<dbReference type="KEGG" id="neq:NEQ218"/>
<feature type="transmembrane region" description="Helical" evidence="1">
    <location>
        <begin position="52"/>
        <end position="72"/>
    </location>
</feature>
<keyword evidence="1" id="KW-0812">Transmembrane</keyword>
<dbReference type="BioCyc" id="NEQU228908:GJB6-234-MONOMER"/>
<keyword evidence="3" id="KW-1185">Reference proteome</keyword>
<organism evidence="2 3">
    <name type="scientific">Nanoarchaeum equitans (strain Kin4-M)</name>
    <dbReference type="NCBI Taxonomy" id="228908"/>
    <lineage>
        <taxon>Archaea</taxon>
        <taxon>Nanobdellota</taxon>
        <taxon>Candidatus Nanoarchaeia</taxon>
        <taxon>Nanoarchaeales</taxon>
        <taxon>Nanoarchaeaceae</taxon>
        <taxon>Nanoarchaeum</taxon>
    </lineage>
</organism>